<dbReference type="InterPro" id="IPR054210">
    <property type="entry name" value="DUF6917"/>
</dbReference>
<accession>A0A291RDE4</accession>
<organism evidence="2 3">
    <name type="scientific">Nocardia terpenica</name>
    <dbReference type="NCBI Taxonomy" id="455432"/>
    <lineage>
        <taxon>Bacteria</taxon>
        <taxon>Bacillati</taxon>
        <taxon>Actinomycetota</taxon>
        <taxon>Actinomycetes</taxon>
        <taxon>Mycobacteriales</taxon>
        <taxon>Nocardiaceae</taxon>
        <taxon>Nocardia</taxon>
    </lineage>
</organism>
<dbReference type="Pfam" id="PF21891">
    <property type="entry name" value="DUF6917"/>
    <property type="match status" value="1"/>
</dbReference>
<proteinExistence type="predicted"/>
<reference evidence="2 3" key="1">
    <citation type="submission" date="2017-10" db="EMBL/GenBank/DDBJ databases">
        <title>Comparative genomics between pathogenic Norcardia.</title>
        <authorList>
            <person name="Zeng L."/>
        </authorList>
    </citation>
    <scope>NUCLEOTIDE SEQUENCE [LARGE SCALE GENOMIC DNA]</scope>
    <source>
        <strain evidence="2 3">NC_YFY_NT001</strain>
    </source>
</reference>
<protein>
    <recommendedName>
        <fullName evidence="1">DUF6917 domain-containing protein</fullName>
    </recommendedName>
</protein>
<evidence type="ECO:0000259" key="1">
    <source>
        <dbReference type="Pfam" id="PF21891"/>
    </source>
</evidence>
<dbReference type="AlphaFoldDB" id="A0A291RDE4"/>
<dbReference type="GeneID" id="88356741"/>
<gene>
    <name evidence="2" type="ORF">CRH09_04740</name>
</gene>
<evidence type="ECO:0000313" key="3">
    <source>
        <dbReference type="Proteomes" id="UP000221961"/>
    </source>
</evidence>
<evidence type="ECO:0000313" key="2">
    <source>
        <dbReference type="EMBL" id="ATL65621.1"/>
    </source>
</evidence>
<name>A0A291RDE4_9NOCA</name>
<dbReference type="KEGG" id="ntp:CRH09_04740"/>
<dbReference type="RefSeq" id="WP_098692893.1">
    <property type="nucleotide sequence ID" value="NZ_CP023778.1"/>
</dbReference>
<feature type="domain" description="DUF6917" evidence="1">
    <location>
        <begin position="8"/>
        <end position="131"/>
    </location>
</feature>
<sequence length="141" mass="15398">MNPHEDGPKFAVAGSIVKVLRHRRDDRGMSVSEFASRCIGRGEVHELVTTDHTDNTTGAPIDRVGFLGFAEITAPGVIDRGDEVHIDGIRIGTVLGFDSCHYPNHYNILIHTPHPLTGTTIGLRPGSSITFAQQDSTWTLR</sequence>
<dbReference type="EMBL" id="CP023778">
    <property type="protein sequence ID" value="ATL65621.1"/>
    <property type="molecule type" value="Genomic_DNA"/>
</dbReference>
<dbReference type="Proteomes" id="UP000221961">
    <property type="component" value="Chromosome"/>
</dbReference>